<name>A0A427AMS2_ENSVE</name>
<dbReference type="AlphaFoldDB" id="A0A427AMS2"/>
<comment type="caution">
    <text evidence="1">The sequence shown here is derived from an EMBL/GenBank/DDBJ whole genome shotgun (WGS) entry which is preliminary data.</text>
</comment>
<dbReference type="Proteomes" id="UP000287651">
    <property type="component" value="Unassembled WGS sequence"/>
</dbReference>
<gene>
    <name evidence="1" type="ORF">B296_00001403</name>
</gene>
<accession>A0A427AMS2</accession>
<dbReference type="EMBL" id="AMZH03001911">
    <property type="protein sequence ID" value="RRT77512.1"/>
    <property type="molecule type" value="Genomic_DNA"/>
</dbReference>
<sequence length="134" mass="15163">MSKELSQTFQFCAVQCWAETSSAPHLDITLVIDEGRPLEYNISLQQSDTSVRLGSLLCSRSHDLYGPSSHRFADSVSKHMSTEQSANLFKPLLVPDLPRRVEVVRAQSLKFFSYPGWEKLHDEAMEAESTLMGW</sequence>
<protein>
    <submittedName>
        <fullName evidence="1">Uncharacterized protein</fullName>
    </submittedName>
</protein>
<proteinExistence type="predicted"/>
<reference evidence="1 2" key="1">
    <citation type="journal article" date="2014" name="Agronomy (Basel)">
        <title>A Draft Genome Sequence for Ensete ventricosum, the Drought-Tolerant Tree Against Hunger.</title>
        <authorList>
            <person name="Harrison J."/>
            <person name="Moore K.A."/>
            <person name="Paszkiewicz K."/>
            <person name="Jones T."/>
            <person name="Grant M."/>
            <person name="Ambacheew D."/>
            <person name="Muzemil S."/>
            <person name="Studholme D.J."/>
        </authorList>
    </citation>
    <scope>NUCLEOTIDE SEQUENCE [LARGE SCALE GENOMIC DNA]</scope>
</reference>
<evidence type="ECO:0000313" key="2">
    <source>
        <dbReference type="Proteomes" id="UP000287651"/>
    </source>
</evidence>
<organism evidence="1 2">
    <name type="scientific">Ensete ventricosum</name>
    <name type="common">Abyssinian banana</name>
    <name type="synonym">Musa ensete</name>
    <dbReference type="NCBI Taxonomy" id="4639"/>
    <lineage>
        <taxon>Eukaryota</taxon>
        <taxon>Viridiplantae</taxon>
        <taxon>Streptophyta</taxon>
        <taxon>Embryophyta</taxon>
        <taxon>Tracheophyta</taxon>
        <taxon>Spermatophyta</taxon>
        <taxon>Magnoliopsida</taxon>
        <taxon>Liliopsida</taxon>
        <taxon>Zingiberales</taxon>
        <taxon>Musaceae</taxon>
        <taxon>Ensete</taxon>
    </lineage>
</organism>
<evidence type="ECO:0000313" key="1">
    <source>
        <dbReference type="EMBL" id="RRT77512.1"/>
    </source>
</evidence>